<dbReference type="EMBL" id="AMCI01007067">
    <property type="protein sequence ID" value="EJW93279.1"/>
    <property type="molecule type" value="Genomic_DNA"/>
</dbReference>
<evidence type="ECO:0000313" key="1">
    <source>
        <dbReference type="EMBL" id="EJW93279.1"/>
    </source>
</evidence>
<dbReference type="AlphaFoldDB" id="J9G120"/>
<sequence>MQISLNSLRFPIFRFPAPCACAAAGVILAEQLRQIGCLRFVQLLMRSFSQSSSAAISFSACRSRHWSP</sequence>
<comment type="caution">
    <text evidence="1">The sequence shown here is derived from an EMBL/GenBank/DDBJ whole genome shotgun (WGS) entry which is preliminary data.</text>
</comment>
<organism evidence="1">
    <name type="scientific">gut metagenome</name>
    <dbReference type="NCBI Taxonomy" id="749906"/>
    <lineage>
        <taxon>unclassified sequences</taxon>
        <taxon>metagenomes</taxon>
        <taxon>organismal metagenomes</taxon>
    </lineage>
</organism>
<proteinExistence type="predicted"/>
<accession>J9G120</accession>
<protein>
    <submittedName>
        <fullName evidence="1">Secreted protein</fullName>
    </submittedName>
</protein>
<gene>
    <name evidence="1" type="ORF">EVA_18615</name>
</gene>
<reference evidence="1" key="1">
    <citation type="journal article" date="2012" name="PLoS ONE">
        <title>Gene sets for utilization of primary and secondary nutrition supplies in the distal gut of endangered iberian lynx.</title>
        <authorList>
            <person name="Alcaide M."/>
            <person name="Messina E."/>
            <person name="Richter M."/>
            <person name="Bargiela R."/>
            <person name="Peplies J."/>
            <person name="Huws S.A."/>
            <person name="Newbold C.J."/>
            <person name="Golyshin P.N."/>
            <person name="Simon M.A."/>
            <person name="Lopez G."/>
            <person name="Yakimov M.M."/>
            <person name="Ferrer M."/>
        </authorList>
    </citation>
    <scope>NUCLEOTIDE SEQUENCE</scope>
</reference>
<name>J9G120_9ZZZZ</name>